<dbReference type="Pfam" id="PF11991">
    <property type="entry name" value="Trp_DMAT"/>
    <property type="match status" value="1"/>
</dbReference>
<dbReference type="NCBIfam" id="TIGR03429">
    <property type="entry name" value="arom_pren_DMATS"/>
    <property type="match status" value="1"/>
</dbReference>
<evidence type="ECO:0000256" key="2">
    <source>
        <dbReference type="ARBA" id="ARBA00022679"/>
    </source>
</evidence>
<accession>A0A9P7RVT9</accession>
<dbReference type="SFLD" id="SFLDS00036">
    <property type="entry name" value="Aromatic_Prenyltransferase"/>
    <property type="match status" value="1"/>
</dbReference>
<gene>
    <name evidence="3" type="ORF">E1B28_009488</name>
</gene>
<dbReference type="RefSeq" id="XP_043006838.1">
    <property type="nucleotide sequence ID" value="XM_043154383.1"/>
</dbReference>
<proteinExistence type="inferred from homology"/>
<dbReference type="OrthoDB" id="3354387at2759"/>
<organism evidence="3 4">
    <name type="scientific">Marasmius oreades</name>
    <name type="common">fairy-ring Marasmius</name>
    <dbReference type="NCBI Taxonomy" id="181124"/>
    <lineage>
        <taxon>Eukaryota</taxon>
        <taxon>Fungi</taxon>
        <taxon>Dikarya</taxon>
        <taxon>Basidiomycota</taxon>
        <taxon>Agaricomycotina</taxon>
        <taxon>Agaricomycetes</taxon>
        <taxon>Agaricomycetidae</taxon>
        <taxon>Agaricales</taxon>
        <taxon>Marasmiineae</taxon>
        <taxon>Marasmiaceae</taxon>
        <taxon>Marasmius</taxon>
    </lineage>
</organism>
<dbReference type="GO" id="GO:0009820">
    <property type="term" value="P:alkaloid metabolic process"/>
    <property type="evidence" value="ECO:0007669"/>
    <property type="project" value="InterPro"/>
</dbReference>
<evidence type="ECO:0000313" key="4">
    <source>
        <dbReference type="Proteomes" id="UP001049176"/>
    </source>
</evidence>
<reference evidence="3" key="1">
    <citation type="journal article" date="2021" name="Genome Biol. Evol.">
        <title>The assembled and annotated genome of the fairy-ring fungus Marasmius oreades.</title>
        <authorList>
            <person name="Hiltunen M."/>
            <person name="Ament-Velasquez S.L."/>
            <person name="Johannesson H."/>
        </authorList>
    </citation>
    <scope>NUCLEOTIDE SEQUENCE</scope>
    <source>
        <strain evidence="3">03SP1</strain>
    </source>
</reference>
<dbReference type="AlphaFoldDB" id="A0A9P7RVT9"/>
<dbReference type="InterPro" id="IPR033964">
    <property type="entry name" value="ABBA"/>
</dbReference>
<sequence>MSDTPHELDHNRLWKDGKHFAQISTSQPLPSEEECQGKSLLEVVHAVATRLVGASYGLGHPPMKLENRNGPGLEVFDALTQILPQLSPQSVFYWNRSARGLASFLESAKYPIRAQASHLVFWWARLGGLNGLPTLGQTKATRTMWVRDGSNTELSWVIPVQTSPSDEGNRHVRFAIDPFHPETGLRLAGGAVIDWLWSVEGSLGLVDNQEGTKEWKDIIEKWLFPNMKSSGEVVPLCHYAVAFDLEPSGRIQLKSYYVPPRRSIDPSAPKPPAQLMIENPETLTPVETLIPLLDPSLKEPFHVLCQYLADEGVEKSGLRFLAIACDVTTADQNRLKLYMWPTIQHSLNDTIRHLTLGGRINGPGVEDAITTLRKLYRQLFPQNTDNAKMVPRDGGIGGLSFYYELMVGEKFPASKAYFDMSNYGESDLETTKAVERFFADVRKPNSEPGWYTSSIARANPHRPLGTRSGAQTGVTFGMKRAEWQVMGYMSTEVFAPEREDDEVGYTHDELIKEFYKVYLA</sequence>
<keyword evidence="2" id="KW-0808">Transferase</keyword>
<dbReference type="Proteomes" id="UP001049176">
    <property type="component" value="Chromosome 6"/>
</dbReference>
<evidence type="ECO:0000256" key="1">
    <source>
        <dbReference type="ARBA" id="ARBA00010209"/>
    </source>
</evidence>
<comment type="similarity">
    <text evidence="1">Belongs to the tryptophan dimethylallyltransferase family.</text>
</comment>
<comment type="caution">
    <text evidence="3">The sequence shown here is derived from an EMBL/GenBank/DDBJ whole genome shotgun (WGS) entry which is preliminary data.</text>
</comment>
<dbReference type="PANTHER" id="PTHR40627:SF4">
    <property type="entry name" value="PRENYLTRANSFERASE ASQH1-RELATED"/>
    <property type="match status" value="1"/>
</dbReference>
<keyword evidence="4" id="KW-1185">Reference proteome</keyword>
<dbReference type="GO" id="GO:0016765">
    <property type="term" value="F:transferase activity, transferring alkyl or aryl (other than methyl) groups"/>
    <property type="evidence" value="ECO:0007669"/>
    <property type="project" value="InterPro"/>
</dbReference>
<name>A0A9P7RVT9_9AGAR</name>
<protein>
    <submittedName>
        <fullName evidence="3">Uncharacterized protein</fullName>
    </submittedName>
</protein>
<dbReference type="InterPro" id="IPR017795">
    <property type="entry name" value="ABBA_NscD-like"/>
</dbReference>
<dbReference type="EMBL" id="CM032186">
    <property type="protein sequence ID" value="KAG7090368.1"/>
    <property type="molecule type" value="Genomic_DNA"/>
</dbReference>
<dbReference type="PANTHER" id="PTHR40627">
    <property type="entry name" value="INDOLE PRENYLTRANSFERASE TDIB-RELATED"/>
    <property type="match status" value="1"/>
</dbReference>
<dbReference type="KEGG" id="more:E1B28_009488"/>
<dbReference type="GeneID" id="66078564"/>
<dbReference type="SFLD" id="SFLDG01162">
    <property type="entry name" value="I"/>
    <property type="match status" value="1"/>
</dbReference>
<evidence type="ECO:0000313" key="3">
    <source>
        <dbReference type="EMBL" id="KAG7090368.1"/>
    </source>
</evidence>